<name>A0A6A8AHD6_9HYPH</name>
<reference evidence="2 3" key="1">
    <citation type="submission" date="2019-11" db="EMBL/GenBank/DDBJ databases">
        <title>Genome analysis of Rhizobacterium cereale a novel genus and species isolated from maize roots in North Spain.</title>
        <authorList>
            <person name="Menendez E."/>
            <person name="Flores-Felix J.D."/>
            <person name="Ramirez-Bahena M.-H."/>
            <person name="Igual J.M."/>
            <person name="Garcia-Fraile P."/>
            <person name="Peix A."/>
            <person name="Velazquez E."/>
        </authorList>
    </citation>
    <scope>NUCLEOTIDE SEQUENCE [LARGE SCALE GENOMIC DNA]</scope>
    <source>
        <strain evidence="2 3">RZME27</strain>
    </source>
</reference>
<feature type="compositionally biased region" description="Basic and acidic residues" evidence="1">
    <location>
        <begin position="467"/>
        <end position="477"/>
    </location>
</feature>
<feature type="compositionally biased region" description="Basic and acidic residues" evidence="1">
    <location>
        <begin position="495"/>
        <end position="504"/>
    </location>
</feature>
<keyword evidence="3" id="KW-1185">Reference proteome</keyword>
<dbReference type="InterPro" id="IPR027417">
    <property type="entry name" value="P-loop_NTPase"/>
</dbReference>
<sequence length="525" mass="58394">MSASSTLDDILRSYNALPEGDQHKILEAAHQLRDGRRWLPNPGPQTMAYFSEADELFYGGGAGGGKSALLCGVAINEHKNALILRRISKNLKGIKRELHGILGSYDGFNDQAGVWRHGAGVIDLGHCEHEGDKENYQGVPHDLKGFDEITQFTESQYAYVIGWNRSADPNQRCRVIATGNPPTSAEGQWVIRRWAAWLDKTHHNPAKPGELRWYTTIDGEDTEVTQDYVGPNGQRPRSRTFIPALLEDNPDLAETGYASVIEAMPEPLRTMMREGRFDVATTDDPWQVIPTMWIQAAMARWTDTPPDNVPMTAVAADVAQGGSDKTQIQTRYDWWYSRFDSHKGSETPDGPSVAALITKVMRDRCRVVVDAGGGYGGDTLTQLAHADIDCFGFKGSTGSASRTRDGIFGFVNFRAQAVWQFREALDPTYGSKIALPPDPEMLVDLCAYRFEERRGEILVLPKEDMKEKLGRSPDKGDTTIMLHASNAGGLKRPKAAQERRDEKRRSFKAVTSNTALKDKLRGKKR</sequence>
<gene>
    <name evidence="2" type="ORF">GAO09_19380</name>
</gene>
<dbReference type="AlphaFoldDB" id="A0A6A8AHD6"/>
<accession>A0A6A8AHD6</accession>
<dbReference type="RefSeq" id="WP_153356163.1">
    <property type="nucleotide sequence ID" value="NZ_WIXI01000047.1"/>
</dbReference>
<dbReference type="Gene3D" id="3.30.420.240">
    <property type="match status" value="1"/>
</dbReference>
<evidence type="ECO:0000313" key="2">
    <source>
        <dbReference type="EMBL" id="MQY48201.1"/>
    </source>
</evidence>
<dbReference type="EMBL" id="WIXI01000047">
    <property type="protein sequence ID" value="MQY48201.1"/>
    <property type="molecule type" value="Genomic_DNA"/>
</dbReference>
<feature type="region of interest" description="Disordered" evidence="1">
    <location>
        <begin position="467"/>
        <end position="525"/>
    </location>
</feature>
<comment type="caution">
    <text evidence="2">The sequence shown here is derived from an EMBL/GenBank/DDBJ whole genome shotgun (WGS) entry which is preliminary data.</text>
</comment>
<dbReference type="Gene3D" id="3.40.50.300">
    <property type="entry name" value="P-loop containing nucleotide triphosphate hydrolases"/>
    <property type="match status" value="1"/>
</dbReference>
<protein>
    <submittedName>
        <fullName evidence="2">Terminase</fullName>
    </submittedName>
</protein>
<evidence type="ECO:0000256" key="1">
    <source>
        <dbReference type="SAM" id="MobiDB-lite"/>
    </source>
</evidence>
<proteinExistence type="predicted"/>
<evidence type="ECO:0000313" key="3">
    <source>
        <dbReference type="Proteomes" id="UP000435138"/>
    </source>
</evidence>
<dbReference type="Proteomes" id="UP000435138">
    <property type="component" value="Unassembled WGS sequence"/>
</dbReference>
<organism evidence="2 3">
    <name type="scientific">Endobacterium cereale</name>
    <dbReference type="NCBI Taxonomy" id="2663029"/>
    <lineage>
        <taxon>Bacteria</taxon>
        <taxon>Pseudomonadati</taxon>
        <taxon>Pseudomonadota</taxon>
        <taxon>Alphaproteobacteria</taxon>
        <taxon>Hyphomicrobiales</taxon>
        <taxon>Rhizobiaceae</taxon>
        <taxon>Endobacterium</taxon>
    </lineage>
</organism>